<accession>A0A2P2GFT9</accession>
<dbReference type="Proteomes" id="UP000265325">
    <property type="component" value="Unassembled WGS sequence"/>
</dbReference>
<name>A0A2P2GFT9_STREW</name>
<reference evidence="1 2" key="1">
    <citation type="submission" date="2015-05" db="EMBL/GenBank/DDBJ databases">
        <title>Draft Genome assembly of Streptomyces showdoensis.</title>
        <authorList>
            <person name="Thapa K.K."/>
            <person name="Metsa-Ketela M."/>
        </authorList>
    </citation>
    <scope>NUCLEOTIDE SEQUENCE [LARGE SCALE GENOMIC DNA]</scope>
    <source>
        <strain evidence="1 2">ATCC 15227</strain>
    </source>
</reference>
<protein>
    <submittedName>
        <fullName evidence="1">Uncharacterized protein</fullName>
    </submittedName>
</protein>
<sequence length="166" mass="17249">MADQVLVGTIPLLYVQSITMTEGYRVERILGSRFSQATQPSTKTLTVEAVLLGPERFATKKALEVLALTSRALLSAAGPALAATGIPVVCGLTLSLDMQITDLRFAQSVQKRDAFDLSMTLQYVPRSSLSALAGEIADMALAAGSAGVPSVPAPGAVPRSPGPPLL</sequence>
<evidence type="ECO:0000313" key="1">
    <source>
        <dbReference type="EMBL" id="KKZ70380.1"/>
    </source>
</evidence>
<gene>
    <name evidence="1" type="ORF">VO63_29115</name>
</gene>
<comment type="caution">
    <text evidence="1">The sequence shown here is derived from an EMBL/GenBank/DDBJ whole genome shotgun (WGS) entry which is preliminary data.</text>
</comment>
<dbReference type="EMBL" id="LAQS01000060">
    <property type="protein sequence ID" value="KKZ70380.1"/>
    <property type="molecule type" value="Genomic_DNA"/>
</dbReference>
<organism evidence="1 2">
    <name type="scientific">Streptomyces showdoensis</name>
    <dbReference type="NCBI Taxonomy" id="68268"/>
    <lineage>
        <taxon>Bacteria</taxon>
        <taxon>Bacillati</taxon>
        <taxon>Actinomycetota</taxon>
        <taxon>Actinomycetes</taxon>
        <taxon>Kitasatosporales</taxon>
        <taxon>Streptomycetaceae</taxon>
        <taxon>Streptomyces</taxon>
    </lineage>
</organism>
<evidence type="ECO:0000313" key="2">
    <source>
        <dbReference type="Proteomes" id="UP000265325"/>
    </source>
</evidence>
<dbReference type="RefSeq" id="WP_046911041.1">
    <property type="nucleotide sequence ID" value="NZ_BAAAXG010000012.1"/>
</dbReference>
<proteinExistence type="predicted"/>
<dbReference type="OrthoDB" id="4570773at2"/>
<dbReference type="AlphaFoldDB" id="A0A2P2GFT9"/>
<keyword evidence="2" id="KW-1185">Reference proteome</keyword>